<keyword evidence="1" id="KW-0472">Membrane</keyword>
<dbReference type="SMART" id="SM00267">
    <property type="entry name" value="GGDEF"/>
    <property type="match status" value="1"/>
</dbReference>
<dbReference type="Gene3D" id="3.30.70.270">
    <property type="match status" value="1"/>
</dbReference>
<dbReference type="InterPro" id="IPR029787">
    <property type="entry name" value="Nucleotide_cyclase"/>
</dbReference>
<dbReference type="InterPro" id="IPR050706">
    <property type="entry name" value="Cyclic-di-GMP_PDE-like"/>
</dbReference>
<evidence type="ECO:0008006" key="6">
    <source>
        <dbReference type="Google" id="ProtNLM"/>
    </source>
</evidence>
<dbReference type="RefSeq" id="WP_105908688.1">
    <property type="nucleotide sequence ID" value="NZ_NXGJ01000002.1"/>
</dbReference>
<dbReference type="FunFam" id="3.30.70.270:FF:000001">
    <property type="entry name" value="Diguanylate cyclase domain protein"/>
    <property type="match status" value="1"/>
</dbReference>
<feature type="transmembrane region" description="Helical" evidence="1">
    <location>
        <begin position="6"/>
        <end position="28"/>
    </location>
</feature>
<dbReference type="Proteomes" id="UP000239065">
    <property type="component" value="Unassembled WGS sequence"/>
</dbReference>
<proteinExistence type="predicted"/>
<protein>
    <recommendedName>
        <fullName evidence="6">EAL domain-containing protein</fullName>
    </recommendedName>
</protein>
<keyword evidence="1" id="KW-0812">Transmembrane</keyword>
<evidence type="ECO:0000313" key="4">
    <source>
        <dbReference type="EMBL" id="PRM88672.1"/>
    </source>
</evidence>
<dbReference type="Pfam" id="PF00563">
    <property type="entry name" value="EAL"/>
    <property type="match status" value="1"/>
</dbReference>
<gene>
    <name evidence="4" type="ORF">CJ669_03305</name>
</gene>
<name>A0A2S9SQ27_9BACT</name>
<dbReference type="SUPFAM" id="SSF141868">
    <property type="entry name" value="EAL domain-like"/>
    <property type="match status" value="1"/>
</dbReference>
<dbReference type="PANTHER" id="PTHR33121:SF70">
    <property type="entry name" value="SIGNALING PROTEIN YKOW"/>
    <property type="match status" value="1"/>
</dbReference>
<evidence type="ECO:0000259" key="2">
    <source>
        <dbReference type="PROSITE" id="PS50883"/>
    </source>
</evidence>
<feature type="domain" description="GGDEF" evidence="3">
    <location>
        <begin position="266"/>
        <end position="399"/>
    </location>
</feature>
<evidence type="ECO:0000256" key="1">
    <source>
        <dbReference type="SAM" id="Phobius"/>
    </source>
</evidence>
<comment type="caution">
    <text evidence="4">The sequence shown here is derived from an EMBL/GenBank/DDBJ whole genome shotgun (WGS) entry which is preliminary data.</text>
</comment>
<dbReference type="CDD" id="cd01949">
    <property type="entry name" value="GGDEF"/>
    <property type="match status" value="1"/>
</dbReference>
<dbReference type="InterPro" id="IPR000160">
    <property type="entry name" value="GGDEF_dom"/>
</dbReference>
<dbReference type="AlphaFoldDB" id="A0A2S9SQ27"/>
<dbReference type="PANTHER" id="PTHR33121">
    <property type="entry name" value="CYCLIC DI-GMP PHOSPHODIESTERASE PDEF"/>
    <property type="match status" value="1"/>
</dbReference>
<feature type="transmembrane region" description="Helical" evidence="1">
    <location>
        <begin position="162"/>
        <end position="181"/>
    </location>
</feature>
<keyword evidence="1" id="KW-1133">Transmembrane helix</keyword>
<evidence type="ECO:0000313" key="5">
    <source>
        <dbReference type="Proteomes" id="UP000239065"/>
    </source>
</evidence>
<dbReference type="PROSITE" id="PS50887">
    <property type="entry name" value="GGDEF"/>
    <property type="match status" value="1"/>
</dbReference>
<dbReference type="InterPro" id="IPR035919">
    <property type="entry name" value="EAL_sf"/>
</dbReference>
<dbReference type="InterPro" id="IPR043128">
    <property type="entry name" value="Rev_trsase/Diguanyl_cyclase"/>
</dbReference>
<feature type="domain" description="EAL" evidence="2">
    <location>
        <begin position="408"/>
        <end position="659"/>
    </location>
</feature>
<dbReference type="NCBIfam" id="TIGR00254">
    <property type="entry name" value="GGDEF"/>
    <property type="match status" value="1"/>
</dbReference>
<dbReference type="CDD" id="cd01948">
    <property type="entry name" value="EAL"/>
    <property type="match status" value="1"/>
</dbReference>
<evidence type="ECO:0000259" key="3">
    <source>
        <dbReference type="PROSITE" id="PS50887"/>
    </source>
</evidence>
<dbReference type="SUPFAM" id="SSF55073">
    <property type="entry name" value="Nucleotide cyclase"/>
    <property type="match status" value="1"/>
</dbReference>
<organism evidence="4 5">
    <name type="scientific">Aliarcobacter cryaerophilus</name>
    <dbReference type="NCBI Taxonomy" id="28198"/>
    <lineage>
        <taxon>Bacteria</taxon>
        <taxon>Pseudomonadati</taxon>
        <taxon>Campylobacterota</taxon>
        <taxon>Epsilonproteobacteria</taxon>
        <taxon>Campylobacterales</taxon>
        <taxon>Arcobacteraceae</taxon>
        <taxon>Aliarcobacter</taxon>
    </lineage>
</organism>
<sequence>MIFSIQRFILFFIVLLFLLFSIMFFYYFKSQEEQTSKVIYTTLEHELAERAYSISKMMEKKDDILLFRSLFVNAVANNNFLKAILVFDDGKLLLTTDPKIKSVDKNLILSDIKTYNEKLSKITYLKDDIIFFEQNKQKSLNLIFLLNKEEINQYFIKNREEFFIYFGFLPIFGFFIFYIVFRRYITIPLEKLRQLAYYNNKIPKAFKIRELESIRHSMVDSFSRLENEKKEFFLMARTDSLSGLANRNSLQEFLDRLIPTAKRKKEEFAFLFLDLDHFKTINDSLGHNIGDELLQKISGILKKVLRPNDFIARVGGDEFVLIIQDFKSNLELTNIIKRVQKQLSKPWVIQTHPVETTCSIGIAIFPQDGKDQISLMKSADIAMYEAKKHGRNQYHFFTKELNDKLLKIINLNKQMRIALKNGDYQLFYQPKVCLKDSKIIGVEALIRWIDKEKGFIPPSDFIPLAEENDFIIELGDWIVEEALNQYVDWKNKGIDIVMSINISAKQFLQNRFAENLIEKINSKKIEPNRIILELTEYILIDQNNSVYSTLRKLNEFGVSISLDDFGTGYSSLSYLKKYPIDYLKIDKSFIDDSCNSQGKVFIETIVKMGQTLNMKIVAEGVETQEQVEYLKSISCNLYQGYYFSKPIKAKELEEFYKSL</sequence>
<dbReference type="EMBL" id="NXGJ01000002">
    <property type="protein sequence ID" value="PRM88672.1"/>
    <property type="molecule type" value="Genomic_DNA"/>
</dbReference>
<dbReference type="Gene3D" id="3.20.20.450">
    <property type="entry name" value="EAL domain"/>
    <property type="match status" value="1"/>
</dbReference>
<dbReference type="SMART" id="SM00052">
    <property type="entry name" value="EAL"/>
    <property type="match status" value="1"/>
</dbReference>
<dbReference type="GO" id="GO:0071111">
    <property type="term" value="F:cyclic-guanylate-specific phosphodiesterase activity"/>
    <property type="evidence" value="ECO:0007669"/>
    <property type="project" value="InterPro"/>
</dbReference>
<dbReference type="PROSITE" id="PS50883">
    <property type="entry name" value="EAL"/>
    <property type="match status" value="1"/>
</dbReference>
<reference evidence="4 5" key="1">
    <citation type="submission" date="2017-09" db="EMBL/GenBank/DDBJ databases">
        <title>Reassesment of A. cryaerophilus.</title>
        <authorList>
            <person name="Perez-Cataluna A."/>
            <person name="Collado L."/>
            <person name="Salgado O."/>
            <person name="Lefinanco V."/>
            <person name="Figueras M.J."/>
        </authorList>
    </citation>
    <scope>NUCLEOTIDE SEQUENCE [LARGE SCALE GENOMIC DNA]</scope>
    <source>
        <strain evidence="4 5">LMG 9861</strain>
    </source>
</reference>
<accession>A0A2S9SQ27</accession>
<dbReference type="Pfam" id="PF00990">
    <property type="entry name" value="GGDEF"/>
    <property type="match status" value="1"/>
</dbReference>
<dbReference type="InterPro" id="IPR001633">
    <property type="entry name" value="EAL_dom"/>
</dbReference>